<dbReference type="GO" id="GO:0007018">
    <property type="term" value="P:microtubule-based movement"/>
    <property type="evidence" value="ECO:0007669"/>
    <property type="project" value="InterPro"/>
</dbReference>
<feature type="binding site" evidence="5">
    <location>
        <begin position="92"/>
        <end position="99"/>
    </location>
    <ligand>
        <name>ATP</name>
        <dbReference type="ChEBI" id="CHEBI:30616"/>
    </ligand>
</feature>
<dbReference type="GO" id="GO:0005524">
    <property type="term" value="F:ATP binding"/>
    <property type="evidence" value="ECO:0007669"/>
    <property type="project" value="UniProtKB-UniRule"/>
</dbReference>
<dbReference type="InterPro" id="IPR008984">
    <property type="entry name" value="SMAD_FHA_dom_sf"/>
</dbReference>
<evidence type="ECO:0000256" key="1">
    <source>
        <dbReference type="ARBA" id="ARBA00022741"/>
    </source>
</evidence>
<evidence type="ECO:0000256" key="4">
    <source>
        <dbReference type="ARBA" id="ARBA00023175"/>
    </source>
</evidence>
<evidence type="ECO:0000313" key="10">
    <source>
        <dbReference type="Proteomes" id="UP000315496"/>
    </source>
</evidence>
<dbReference type="InterPro" id="IPR019821">
    <property type="entry name" value="Kinesin_motor_CS"/>
</dbReference>
<dbReference type="SUPFAM" id="SSF49879">
    <property type="entry name" value="SMAD/FHA domain"/>
    <property type="match status" value="1"/>
</dbReference>
<feature type="domain" description="Kinesin motor" evidence="8">
    <location>
        <begin position="5"/>
        <end position="348"/>
    </location>
</feature>
<keyword evidence="4 5" id="KW-0505">Motor protein</keyword>
<name>A0A4Z1T4X2_GIAMU</name>
<dbReference type="PRINTS" id="PR00380">
    <property type="entry name" value="KINESINHEAVY"/>
</dbReference>
<comment type="caution">
    <text evidence="9">The sequence shown here is derived from an EMBL/GenBank/DDBJ whole genome shotgun (WGS) entry which is preliminary data.</text>
</comment>
<accession>A0A4Z1T4X2</accession>
<comment type="similarity">
    <text evidence="5">Belongs to the TRAFAC class myosin-kinesin ATPase superfamily. Kinesin family.</text>
</comment>
<dbReference type="Gene3D" id="2.60.200.20">
    <property type="match status" value="1"/>
</dbReference>
<dbReference type="EMBL" id="VDLU01000003">
    <property type="protein sequence ID" value="TNJ27491.1"/>
    <property type="molecule type" value="Genomic_DNA"/>
</dbReference>
<keyword evidence="3 6" id="KW-0175">Coiled coil</keyword>
<evidence type="ECO:0000256" key="5">
    <source>
        <dbReference type="PROSITE-ProRule" id="PRU00283"/>
    </source>
</evidence>
<dbReference type="GO" id="GO:0003777">
    <property type="term" value="F:microtubule motor activity"/>
    <property type="evidence" value="ECO:0007669"/>
    <property type="project" value="InterPro"/>
</dbReference>
<sequence length="1027" mass="113904">MPVTGVKVAVRIRPFNDREKKEGAALCVDMPGGGVVAIEDKGHETRFTYDHAYWSHDNSRPLATQETVYKDIGEAVLDNALEGYNYTLFAYGQTGSGKSYSMMGSSDEPGIIPRVGCALFERVAAAGSDGPTFEITCSFLEIYNEKLADLLVPRANQKELKIRQDPKTGIFVSNLSSQAVASYDQVSRLIALGDKNRTVASTNMNATSSRSHSVFTLVVTQRTELTNDAGESVGTHVKKAQITLVDLAGSERQDKTGATGDRLQEGININQSLTTLGRVIEALAYNATPAGQKKPQHVPYRDSQLTYLLQDALGGNAMTCMIAAISPASTNYDESLSTLKYADRAKQIKNTVSKNESAQERYIKELEDRVKELEAQLAAGGVLPSEGGEANSDDETASNSASRLDDVIEEYKRMLSDMSADYEERLKQTAEQSKALEDNLEKLGVMTETPKFAYLLSLNEDPLLSGALRYRIVDSETVGTDVFKTVFGSMLVENGEYNSSVVLAGKLGVDPQHFVILYHPDSTLYELVCISEDQPLFINGDYQLSDMEPITLNHGDFIRCGDGNGSFYAFVNPALLEEQPLSVASLYDQANEQFVNKNGILNPLNKLPIGSGAGPDSGANGPSSGSVEELTEKQQRKLEERERYLTVRRMMDDLFPVLCEAGQIARFFEVGMNFELDYMPGIAQGRHGYPEMSYDVGVTVLRRVYNPALRVHLEDTYRWSVEKFGCRLQAMRWAYSKAMELGDKQQALRALLDKIDTDPTCDLEYPFDNRTDIDQAVGSGEGATEDGYDSLTHFIGQAQINVSKLLSSHTISQQAMHIMNPYTNEVVGEAEISVTIPNPCQHDGFECEAFADRHIEPGLPCTLRFKFGRIYGVKPRYNSRVHALVHKPRFLGLANVDRPRRKLSLRQEDAFRKHLLNSGRAVSTPFALETSINPHLNNHVDLHIPLMTTVGADFLAKHPISISFYGFHTRVLHQIRRSPLYDIADNRLVIHQKDIMMVKTKNSTEERDGRAAKVCSEFIFVDINGLK</sequence>
<dbReference type="InterPro" id="IPR027417">
    <property type="entry name" value="P-loop_NTPase"/>
</dbReference>
<organism evidence="9 10">
    <name type="scientific">Giardia muris</name>
    <dbReference type="NCBI Taxonomy" id="5742"/>
    <lineage>
        <taxon>Eukaryota</taxon>
        <taxon>Metamonada</taxon>
        <taxon>Diplomonadida</taxon>
        <taxon>Hexamitidae</taxon>
        <taxon>Giardiinae</taxon>
        <taxon>Giardia</taxon>
    </lineage>
</organism>
<feature type="region of interest" description="Disordered" evidence="7">
    <location>
        <begin position="380"/>
        <end position="403"/>
    </location>
</feature>
<dbReference type="SUPFAM" id="SSF52540">
    <property type="entry name" value="P-loop containing nucleoside triphosphate hydrolases"/>
    <property type="match status" value="1"/>
</dbReference>
<keyword evidence="1 5" id="KW-0547">Nucleotide-binding</keyword>
<feature type="coiled-coil region" evidence="6">
    <location>
        <begin position="419"/>
        <end position="446"/>
    </location>
</feature>
<keyword evidence="10" id="KW-1185">Reference proteome</keyword>
<evidence type="ECO:0000256" key="7">
    <source>
        <dbReference type="SAM" id="MobiDB-lite"/>
    </source>
</evidence>
<protein>
    <submittedName>
        <fullName evidence="9">Kinesin-3</fullName>
    </submittedName>
</protein>
<feature type="region of interest" description="Disordered" evidence="7">
    <location>
        <begin position="611"/>
        <end position="635"/>
    </location>
</feature>
<dbReference type="GO" id="GO:0008017">
    <property type="term" value="F:microtubule binding"/>
    <property type="evidence" value="ECO:0007669"/>
    <property type="project" value="InterPro"/>
</dbReference>
<dbReference type="PROSITE" id="PS00411">
    <property type="entry name" value="KINESIN_MOTOR_1"/>
    <property type="match status" value="1"/>
</dbReference>
<evidence type="ECO:0000256" key="2">
    <source>
        <dbReference type="ARBA" id="ARBA00022840"/>
    </source>
</evidence>
<dbReference type="SMART" id="SM00129">
    <property type="entry name" value="KISc"/>
    <property type="match status" value="1"/>
</dbReference>
<gene>
    <name evidence="9" type="ORF">GMRT_10793</name>
</gene>
<dbReference type="FunFam" id="3.40.850.10:FF:000063">
    <property type="entry name" value="Kinesin-like protein"/>
    <property type="match status" value="1"/>
</dbReference>
<evidence type="ECO:0000256" key="6">
    <source>
        <dbReference type="SAM" id="Coils"/>
    </source>
</evidence>
<evidence type="ECO:0000259" key="8">
    <source>
        <dbReference type="PROSITE" id="PS50067"/>
    </source>
</evidence>
<dbReference type="AlphaFoldDB" id="A0A4Z1T4X2"/>
<dbReference type="OrthoDB" id="3176171at2759"/>
<evidence type="ECO:0000313" key="9">
    <source>
        <dbReference type="EMBL" id="TNJ27491.1"/>
    </source>
</evidence>
<dbReference type="InterPro" id="IPR001752">
    <property type="entry name" value="Kinesin_motor_dom"/>
</dbReference>
<evidence type="ECO:0000256" key="3">
    <source>
        <dbReference type="ARBA" id="ARBA00023054"/>
    </source>
</evidence>
<reference evidence="9 10" key="1">
    <citation type="submission" date="2019-05" db="EMBL/GenBank/DDBJ databases">
        <title>The compact genome of Giardia muris reveals important steps in the evolution of intestinal protozoan parasites.</title>
        <authorList>
            <person name="Xu F."/>
            <person name="Jimenez-Gonzalez A."/>
            <person name="Einarsson E."/>
            <person name="Astvaldsson A."/>
            <person name="Peirasmaki D."/>
            <person name="Eckmann L."/>
            <person name="Andersson J.O."/>
            <person name="Svard S.G."/>
            <person name="Jerlstrom-Hultqvist J."/>
        </authorList>
    </citation>
    <scope>NUCLEOTIDE SEQUENCE [LARGE SCALE GENOMIC DNA]</scope>
    <source>
        <strain evidence="9 10">Roberts-Thomson</strain>
    </source>
</reference>
<dbReference type="PROSITE" id="PS50067">
    <property type="entry name" value="KINESIN_MOTOR_2"/>
    <property type="match status" value="1"/>
</dbReference>
<dbReference type="Proteomes" id="UP000315496">
    <property type="component" value="Chromosome 3"/>
</dbReference>
<dbReference type="Pfam" id="PF00225">
    <property type="entry name" value="Kinesin"/>
    <property type="match status" value="1"/>
</dbReference>
<keyword evidence="2 5" id="KW-0067">ATP-binding</keyword>
<proteinExistence type="inferred from homology"/>
<dbReference type="InterPro" id="IPR036961">
    <property type="entry name" value="Kinesin_motor_dom_sf"/>
</dbReference>
<dbReference type="VEuPathDB" id="GiardiaDB:GMRT_10793"/>
<dbReference type="Gene3D" id="3.40.850.10">
    <property type="entry name" value="Kinesin motor domain"/>
    <property type="match status" value="1"/>
</dbReference>
<dbReference type="PANTHER" id="PTHR47117">
    <property type="entry name" value="STAR-RELATED LIPID TRANSFER PROTEIN 9"/>
    <property type="match status" value="1"/>
</dbReference>